<organism evidence="7 8">
    <name type="scientific">Pandoraea apista</name>
    <dbReference type="NCBI Taxonomy" id="93218"/>
    <lineage>
        <taxon>Bacteria</taxon>
        <taxon>Pseudomonadati</taxon>
        <taxon>Pseudomonadota</taxon>
        <taxon>Betaproteobacteria</taxon>
        <taxon>Burkholderiales</taxon>
        <taxon>Burkholderiaceae</taxon>
        <taxon>Pandoraea</taxon>
    </lineage>
</organism>
<feature type="domain" description="Type II methyltransferase M.TaqI-like" evidence="6">
    <location>
        <begin position="446"/>
        <end position="539"/>
    </location>
</feature>
<evidence type="ECO:0000313" key="8">
    <source>
        <dbReference type="Proteomes" id="UP000364291"/>
    </source>
</evidence>
<evidence type="ECO:0000256" key="4">
    <source>
        <dbReference type="ARBA" id="ARBA00022691"/>
    </source>
</evidence>
<keyword evidence="3" id="KW-0808">Transferase</keyword>
<keyword evidence="2" id="KW-0489">Methyltransferase</keyword>
<dbReference type="EC" id="2.1.1.72" evidence="1"/>
<dbReference type="InterPro" id="IPR029063">
    <property type="entry name" value="SAM-dependent_MTases_sf"/>
</dbReference>
<name>A0A5E5P1R7_9BURK</name>
<evidence type="ECO:0000259" key="6">
    <source>
        <dbReference type="Pfam" id="PF07669"/>
    </source>
</evidence>
<dbReference type="Proteomes" id="UP000364291">
    <property type="component" value="Unassembled WGS sequence"/>
</dbReference>
<dbReference type="RefSeq" id="WP_150728524.1">
    <property type="nucleotide sequence ID" value="NZ_CABPSX010000002.1"/>
</dbReference>
<evidence type="ECO:0000256" key="3">
    <source>
        <dbReference type="ARBA" id="ARBA00022679"/>
    </source>
</evidence>
<protein>
    <recommendedName>
        <fullName evidence="1">site-specific DNA-methyltransferase (adenine-specific)</fullName>
        <ecNumber evidence="1">2.1.1.72</ecNumber>
    </recommendedName>
</protein>
<dbReference type="GO" id="GO:0009007">
    <property type="term" value="F:site-specific DNA-methyltransferase (adenine-specific) activity"/>
    <property type="evidence" value="ECO:0007669"/>
    <property type="project" value="UniProtKB-EC"/>
</dbReference>
<dbReference type="InterPro" id="IPR011639">
    <property type="entry name" value="MethylTrfase_TaqI-like_dom"/>
</dbReference>
<evidence type="ECO:0000256" key="2">
    <source>
        <dbReference type="ARBA" id="ARBA00022603"/>
    </source>
</evidence>
<dbReference type="SUPFAM" id="SSF53335">
    <property type="entry name" value="S-adenosyl-L-methionine-dependent methyltransferases"/>
    <property type="match status" value="2"/>
</dbReference>
<dbReference type="EMBL" id="CABPSX010000002">
    <property type="protein sequence ID" value="VVG70387.1"/>
    <property type="molecule type" value="Genomic_DNA"/>
</dbReference>
<dbReference type="GO" id="GO:0032259">
    <property type="term" value="P:methylation"/>
    <property type="evidence" value="ECO:0007669"/>
    <property type="project" value="UniProtKB-KW"/>
</dbReference>
<dbReference type="Pfam" id="PF07669">
    <property type="entry name" value="Eco57I"/>
    <property type="match status" value="1"/>
</dbReference>
<dbReference type="Gene3D" id="3.40.50.150">
    <property type="entry name" value="Vaccinia Virus protein VP39"/>
    <property type="match status" value="2"/>
</dbReference>
<comment type="catalytic activity">
    <reaction evidence="5">
        <text>a 2'-deoxyadenosine in DNA + S-adenosyl-L-methionine = an N(6)-methyl-2'-deoxyadenosine in DNA + S-adenosyl-L-homocysteine + H(+)</text>
        <dbReference type="Rhea" id="RHEA:15197"/>
        <dbReference type="Rhea" id="RHEA-COMP:12418"/>
        <dbReference type="Rhea" id="RHEA-COMP:12419"/>
        <dbReference type="ChEBI" id="CHEBI:15378"/>
        <dbReference type="ChEBI" id="CHEBI:57856"/>
        <dbReference type="ChEBI" id="CHEBI:59789"/>
        <dbReference type="ChEBI" id="CHEBI:90615"/>
        <dbReference type="ChEBI" id="CHEBI:90616"/>
        <dbReference type="EC" id="2.1.1.72"/>
    </reaction>
</comment>
<proteinExistence type="predicted"/>
<keyword evidence="4" id="KW-0949">S-adenosyl-L-methionine</keyword>
<dbReference type="PANTHER" id="PTHR33841">
    <property type="entry name" value="DNA METHYLTRANSFERASE YEEA-RELATED"/>
    <property type="match status" value="1"/>
</dbReference>
<sequence>MKTKHSIGRDLDQFYTNPQLAQRLFDGLIAEHLGDRWSGDVRWLEPSCGTGAFLSLLPPDALGVDLDPKCPGAVQADFLSWTPPTGDDRPLVVVGNPPFKHDVAFFNRCAELGAERIAFIVPRSWQKPSVQNQLDRAFHLAHEEVLPLDAFVFEGQPAEVPTVFQVWERRDDQRALIVLPTTHADFAFVPYAQRDTADFAIQRIGVNAGTVKDLDAEHLSQNSHRLVRVTDRNRVAEVRAVFEAVDWAPIKACVAGNPSIANGEMVLAYEAVVVDRLFAATDWFPELADVVVQPAAEEPVAAAPTEPVAEPAGAPMTIPAVYERIAELVRASGMDAQGRMVGGVVYTPFELASAMVELARLQPHETVLEPSCGRGSIVFAIVAHWLGRGLTHEQVARYCEAKLFVGDLDGQAVEDLRALYRAFFAEHGVTSELNARVGDALFAGWSDRTFDVTISNPPYVGLGKLPKDYAKRVRASFSTCAKGAADLYQAFIEQAQRQSTRSVVIAPNAWMRTKAGTALRNLLRPRVRSVVDFEHRRVFLGPLGASVLTAIVVTGPATQAPVLFRTDMPHESDTPWTVAFRQSDEAMGPAAWALDPAMPGDAYDPDATTLDDLAEVLVGVNTNANGAYEVKNWTVDGDAVRTVKRRGREVRLPVKDAPLFLKLTKVKTFADVGKAHRMLCPYAPDLKVVPEAQLAPEVLDWFRDHSDELHARDGGDLRGYDAWFAYGRKQGLYTFAPNERLLLVPCMAKGPMEPLDVTAGQLGGRFLWASGYVVRAKNPADHQRVKALLEAPSTWRFLRRRGKQWTGGFRSFTPNQLRQVPEGVTVTPVVQPVNVVPATV</sequence>
<evidence type="ECO:0000313" key="7">
    <source>
        <dbReference type="EMBL" id="VVG70387.1"/>
    </source>
</evidence>
<dbReference type="InterPro" id="IPR050953">
    <property type="entry name" value="N4_N6_ade-DNA_methylase"/>
</dbReference>
<accession>A0A5E5P1R7</accession>
<evidence type="ECO:0000256" key="5">
    <source>
        <dbReference type="ARBA" id="ARBA00047942"/>
    </source>
</evidence>
<dbReference type="GO" id="GO:0006304">
    <property type="term" value="P:DNA modification"/>
    <property type="evidence" value="ECO:0007669"/>
    <property type="project" value="InterPro"/>
</dbReference>
<dbReference type="PANTHER" id="PTHR33841:SF1">
    <property type="entry name" value="DNA METHYLTRANSFERASE A"/>
    <property type="match status" value="1"/>
</dbReference>
<dbReference type="AlphaFoldDB" id="A0A5E5P1R7"/>
<gene>
    <name evidence="7" type="ORF">PAP18089_01347</name>
</gene>
<dbReference type="PRINTS" id="PR00507">
    <property type="entry name" value="N12N6MTFRASE"/>
</dbReference>
<reference evidence="7 8" key="1">
    <citation type="submission" date="2019-08" db="EMBL/GenBank/DDBJ databases">
        <authorList>
            <person name="Peeters C."/>
        </authorList>
    </citation>
    <scope>NUCLEOTIDE SEQUENCE [LARGE SCALE GENOMIC DNA]</scope>
    <source>
        <strain evidence="7 8">LMG 18089</strain>
    </source>
</reference>
<evidence type="ECO:0000256" key="1">
    <source>
        <dbReference type="ARBA" id="ARBA00011900"/>
    </source>
</evidence>
<dbReference type="OrthoDB" id="32195at2"/>